<dbReference type="Proteomes" id="UP000298416">
    <property type="component" value="Unassembled WGS sequence"/>
</dbReference>
<evidence type="ECO:0000313" key="2">
    <source>
        <dbReference type="EMBL" id="KAG6428181.1"/>
    </source>
</evidence>
<keyword evidence="3" id="KW-1185">Reference proteome</keyword>
<dbReference type="InterPro" id="IPR036965">
    <property type="entry name" value="Terpene_synth_N_sf"/>
</dbReference>
<dbReference type="InterPro" id="IPR008949">
    <property type="entry name" value="Isoprenoid_synthase_dom_sf"/>
</dbReference>
<dbReference type="Gene3D" id="1.10.600.10">
    <property type="entry name" value="Farnesyl Diphosphate Synthase"/>
    <property type="match status" value="1"/>
</dbReference>
<dbReference type="EMBL" id="PNBA02000004">
    <property type="protein sequence ID" value="KAG6428181.1"/>
    <property type="molecule type" value="Genomic_DNA"/>
</dbReference>
<dbReference type="Gene3D" id="1.50.10.130">
    <property type="entry name" value="Terpene synthase, N-terminal domain"/>
    <property type="match status" value="1"/>
</dbReference>
<protein>
    <recommendedName>
        <fullName evidence="1">Terpene synthase N-terminal domain-containing protein</fullName>
    </recommendedName>
</protein>
<sequence>MTNHVPNIWGDIFSNFTFDEKATPAPHFLQYVSYHKLVSVVCYVQFDEDVFNKFVNEDGMFEEENDEVEGVLSLYEAAYVRFHDEDILQQDEVLLKGAQDLSCEKIIGVLVALPQKEVSHSFIKWRKENYFNGKVDLVMLDETNEKSNKTKIEFFFTERALPSLQVIKICRWNIDEAERRLPEYMRIVYLFITSVYEDYELEATQLGRAFAASYLKQTVSYDIP</sequence>
<dbReference type="SUPFAM" id="SSF48239">
    <property type="entry name" value="Terpenoid cyclases/Protein prenyltransferases"/>
    <property type="match status" value="1"/>
</dbReference>
<reference evidence="2" key="1">
    <citation type="submission" date="2018-01" db="EMBL/GenBank/DDBJ databases">
        <authorList>
            <person name="Mao J.F."/>
        </authorList>
    </citation>
    <scope>NUCLEOTIDE SEQUENCE</scope>
    <source>
        <strain evidence="2">Huo1</strain>
        <tissue evidence="2">Leaf</tissue>
    </source>
</reference>
<dbReference type="InterPro" id="IPR008930">
    <property type="entry name" value="Terpenoid_cyclase/PrenylTrfase"/>
</dbReference>
<proteinExistence type="predicted"/>
<dbReference type="InterPro" id="IPR001906">
    <property type="entry name" value="Terpene_synth_N"/>
</dbReference>
<dbReference type="Pfam" id="PF01397">
    <property type="entry name" value="Terpene_synth"/>
    <property type="match status" value="1"/>
</dbReference>
<name>A0A8X8Y8S2_SALSN</name>
<accession>A0A8X8Y8S2</accession>
<organism evidence="2">
    <name type="scientific">Salvia splendens</name>
    <name type="common">Scarlet sage</name>
    <dbReference type="NCBI Taxonomy" id="180675"/>
    <lineage>
        <taxon>Eukaryota</taxon>
        <taxon>Viridiplantae</taxon>
        <taxon>Streptophyta</taxon>
        <taxon>Embryophyta</taxon>
        <taxon>Tracheophyta</taxon>
        <taxon>Spermatophyta</taxon>
        <taxon>Magnoliopsida</taxon>
        <taxon>eudicotyledons</taxon>
        <taxon>Gunneridae</taxon>
        <taxon>Pentapetalae</taxon>
        <taxon>asterids</taxon>
        <taxon>lamiids</taxon>
        <taxon>Lamiales</taxon>
        <taxon>Lamiaceae</taxon>
        <taxon>Nepetoideae</taxon>
        <taxon>Mentheae</taxon>
        <taxon>Salviinae</taxon>
        <taxon>Salvia</taxon>
        <taxon>Salvia subgen. Calosphace</taxon>
        <taxon>core Calosphace</taxon>
    </lineage>
</organism>
<feature type="domain" description="Terpene synthase N-terminal" evidence="1">
    <location>
        <begin position="48"/>
        <end position="90"/>
    </location>
</feature>
<dbReference type="GO" id="GO:0010333">
    <property type="term" value="F:terpene synthase activity"/>
    <property type="evidence" value="ECO:0007669"/>
    <property type="project" value="InterPro"/>
</dbReference>
<reference evidence="2" key="2">
    <citation type="submission" date="2020-08" db="EMBL/GenBank/DDBJ databases">
        <title>Plant Genome Project.</title>
        <authorList>
            <person name="Zhang R.-G."/>
        </authorList>
    </citation>
    <scope>NUCLEOTIDE SEQUENCE</scope>
    <source>
        <strain evidence="2">Huo1</strain>
        <tissue evidence="2">Leaf</tissue>
    </source>
</reference>
<evidence type="ECO:0000259" key="1">
    <source>
        <dbReference type="Pfam" id="PF01397"/>
    </source>
</evidence>
<evidence type="ECO:0000313" key="3">
    <source>
        <dbReference type="Proteomes" id="UP000298416"/>
    </source>
</evidence>
<dbReference type="AlphaFoldDB" id="A0A8X8Y8S2"/>
<comment type="caution">
    <text evidence="2">The sequence shown here is derived from an EMBL/GenBank/DDBJ whole genome shotgun (WGS) entry which is preliminary data.</text>
</comment>
<gene>
    <name evidence="2" type="ORF">SASPL_112432</name>
</gene>